<evidence type="ECO:0000313" key="6">
    <source>
        <dbReference type="EMBL" id="TRZ06403.1"/>
    </source>
</evidence>
<dbReference type="InterPro" id="IPR013783">
    <property type="entry name" value="Ig-like_fold"/>
</dbReference>
<dbReference type="Gene3D" id="2.60.40.10">
    <property type="entry name" value="Immunoglobulins"/>
    <property type="match status" value="1"/>
</dbReference>
<keyword evidence="4" id="KW-0325">Glycoprotein</keyword>
<dbReference type="InterPro" id="IPR015631">
    <property type="entry name" value="CD2/SLAM_rcpt"/>
</dbReference>
<dbReference type="InterPro" id="IPR036179">
    <property type="entry name" value="Ig-like_dom_sf"/>
</dbReference>
<evidence type="ECO:0000256" key="2">
    <source>
        <dbReference type="ARBA" id="ARBA00022729"/>
    </source>
</evidence>
<proteinExistence type="predicted"/>
<keyword evidence="5" id="KW-1133">Transmembrane helix</keyword>
<comment type="subcellular location">
    <subcellularLocation>
        <location evidence="1">Membrane</location>
    </subcellularLocation>
</comment>
<dbReference type="AlphaFoldDB" id="A0A8K1D8Q2"/>
<accession>A0A8K1D8Q2</accession>
<comment type="caution">
    <text evidence="6">The sequence shown here is derived from an EMBL/GenBank/DDBJ whole genome shotgun (WGS) entry which is preliminary data.</text>
</comment>
<dbReference type="SUPFAM" id="SSF48726">
    <property type="entry name" value="Immunoglobulin"/>
    <property type="match status" value="1"/>
</dbReference>
<dbReference type="EMBL" id="SWJQ01002548">
    <property type="protein sequence ID" value="TRZ06403.1"/>
    <property type="molecule type" value="Genomic_DNA"/>
</dbReference>
<evidence type="ECO:0000256" key="1">
    <source>
        <dbReference type="ARBA" id="ARBA00004370"/>
    </source>
</evidence>
<gene>
    <name evidence="6" type="ORF">HGM15179_020706</name>
</gene>
<name>A0A8K1D8Q2_9PASS</name>
<reference evidence="6" key="1">
    <citation type="submission" date="2019-04" db="EMBL/GenBank/DDBJ databases">
        <title>Genome assembly of Zosterops borbonicus 15179.</title>
        <authorList>
            <person name="Leroy T."/>
            <person name="Anselmetti Y."/>
            <person name="Tilak M.-K."/>
            <person name="Nabholz B."/>
        </authorList>
    </citation>
    <scope>NUCLEOTIDE SEQUENCE</scope>
    <source>
        <strain evidence="6">HGM_15179</strain>
        <tissue evidence="6">Muscle</tissue>
    </source>
</reference>
<dbReference type="PANTHER" id="PTHR12080:SF55">
    <property type="entry name" value="LYMPHOCYTE FUNCTION-ASSOCIATED ANTIGEN 3"/>
    <property type="match status" value="1"/>
</dbReference>
<protein>
    <recommendedName>
        <fullName evidence="8">Immunoglobulin subtype domain-containing protein</fullName>
    </recommendedName>
</protein>
<evidence type="ECO:0008006" key="8">
    <source>
        <dbReference type="Google" id="ProtNLM"/>
    </source>
</evidence>
<keyword evidence="7" id="KW-1185">Reference proteome</keyword>
<dbReference type="Proteomes" id="UP000796761">
    <property type="component" value="Unassembled WGS sequence"/>
</dbReference>
<dbReference type="GO" id="GO:0016020">
    <property type="term" value="C:membrane"/>
    <property type="evidence" value="ECO:0007669"/>
    <property type="project" value="UniProtKB-SubCell"/>
</dbReference>
<feature type="transmembrane region" description="Helical" evidence="5">
    <location>
        <begin position="168"/>
        <end position="191"/>
    </location>
</feature>
<evidence type="ECO:0000256" key="4">
    <source>
        <dbReference type="ARBA" id="ARBA00023180"/>
    </source>
</evidence>
<sequence length="261" mass="27585">MEILSPTSGLSQDQIHSLGSALLSSLIPPPSHPHPVFSPHFLSPGSPSDTTKVIGAVGGSVTFRSPSTDGNSAMWSFGNVPIVTVLFGDPPQFIFLKEEYKTHFTVSESGRALSISQLSTEDSGIYSANIHGKIFTFTLLVYRELPEPRVTCEAQDCSDTPSDCGDRIGITVGVVVAVVMGMIICFFLFSFCKSKGLGLGMDQFGPVLGLGMDQFGPALGLGMDQFGPGLGLAMDQFGPVLGLALDQSGPALGQWGPRDRQ</sequence>
<evidence type="ECO:0000313" key="7">
    <source>
        <dbReference type="Proteomes" id="UP000796761"/>
    </source>
</evidence>
<keyword evidence="2" id="KW-0732">Signal</keyword>
<dbReference type="OrthoDB" id="8741746at2759"/>
<keyword evidence="3 5" id="KW-0472">Membrane</keyword>
<dbReference type="PANTHER" id="PTHR12080">
    <property type="entry name" value="SIGNALING LYMPHOCYTIC ACTIVATION MOLECULE"/>
    <property type="match status" value="1"/>
</dbReference>
<organism evidence="6 7">
    <name type="scientific">Zosterops borbonicus</name>
    <dbReference type="NCBI Taxonomy" id="364589"/>
    <lineage>
        <taxon>Eukaryota</taxon>
        <taxon>Metazoa</taxon>
        <taxon>Chordata</taxon>
        <taxon>Craniata</taxon>
        <taxon>Vertebrata</taxon>
        <taxon>Euteleostomi</taxon>
        <taxon>Archelosauria</taxon>
        <taxon>Archosauria</taxon>
        <taxon>Dinosauria</taxon>
        <taxon>Saurischia</taxon>
        <taxon>Theropoda</taxon>
        <taxon>Coelurosauria</taxon>
        <taxon>Aves</taxon>
        <taxon>Neognathae</taxon>
        <taxon>Neoaves</taxon>
        <taxon>Telluraves</taxon>
        <taxon>Australaves</taxon>
        <taxon>Passeriformes</taxon>
        <taxon>Sylvioidea</taxon>
        <taxon>Zosteropidae</taxon>
        <taxon>Zosterops</taxon>
    </lineage>
</organism>
<evidence type="ECO:0000256" key="3">
    <source>
        <dbReference type="ARBA" id="ARBA00023136"/>
    </source>
</evidence>
<evidence type="ECO:0000256" key="5">
    <source>
        <dbReference type="SAM" id="Phobius"/>
    </source>
</evidence>
<keyword evidence="5" id="KW-0812">Transmembrane</keyword>